<evidence type="ECO:0000256" key="1">
    <source>
        <dbReference type="SAM" id="MobiDB-lite"/>
    </source>
</evidence>
<feature type="region of interest" description="Disordered" evidence="1">
    <location>
        <begin position="425"/>
        <end position="579"/>
    </location>
</feature>
<keyword evidence="2" id="KW-0472">Membrane</keyword>
<keyword evidence="4" id="KW-1185">Reference proteome</keyword>
<sequence>MPRPRPRPPPGAKEREKNCICALPLIWVATAMTLVGPGTARSINTIHPYSSECKTEPKNLSSLICELQPGKEYELDSFKWENYTKLTIKGKGNSFFLKHPKCSDKDRNVHIYNASRVTTDQPENGCSVQLFLYNCTGVTIVGGVSRVRLESSKAEKVILPEVTQFDVYDSRIGEVSLTITSKKSTLHNSTIELVNKLVINGSFIFQMKDCKLGHVKEFIYINDQTQTQDLMVDRVSPYGIQVFRGSLNFEAIFDVVEPDGIVVMPEAALSLKFGEIRTFSEDSIVVMPGGMLSLHNMTLGQNLFISFTFGGASVQMYPVSFLKPPWVAPMGWIAIGVAFGLVVGSVTTAAMTYFVKHKKRSFSANSVDTNKLLSQEQSSPQTEKDTDSLVNKHNLPKSMPAPPNRPLPNVPTRMSDMHYDDVVTALSPPPTEMAPLPEVAQRPPCALPKESQSTKPSLHRSIKDRFCGKSNFLPPVMKHSKQDPRDALPPPPPPAEELYDDLEDMNLQLPPLPPTTNRPQLPVTRKDKPLPRPVSDEELYDDVGDMSLQPPPPPPSANKPKLSKGKPVPPPPLRKPKVR</sequence>
<evidence type="ECO:0000313" key="4">
    <source>
        <dbReference type="Proteomes" id="UP001487740"/>
    </source>
</evidence>
<dbReference type="AlphaFoldDB" id="A0AAW0UWP0"/>
<comment type="caution">
    <text evidence="3">The sequence shown here is derived from an EMBL/GenBank/DDBJ whole genome shotgun (WGS) entry which is preliminary data.</text>
</comment>
<accession>A0AAW0UWP0</accession>
<feature type="compositionally biased region" description="Polar residues" evidence="1">
    <location>
        <begin position="371"/>
        <end position="381"/>
    </location>
</feature>
<name>A0AAW0UWP0_SCYPA</name>
<feature type="region of interest" description="Disordered" evidence="1">
    <location>
        <begin position="371"/>
        <end position="413"/>
    </location>
</feature>
<feature type="transmembrane region" description="Helical" evidence="2">
    <location>
        <begin position="330"/>
        <end position="355"/>
    </location>
</feature>
<protein>
    <submittedName>
        <fullName evidence="3">Uncharacterized protein</fullName>
    </submittedName>
</protein>
<evidence type="ECO:0000256" key="2">
    <source>
        <dbReference type="SAM" id="Phobius"/>
    </source>
</evidence>
<proteinExistence type="predicted"/>
<reference evidence="3 4" key="1">
    <citation type="submission" date="2023-03" db="EMBL/GenBank/DDBJ databases">
        <title>High-quality genome of Scylla paramamosain provides insights in environmental adaptation.</title>
        <authorList>
            <person name="Zhang L."/>
        </authorList>
    </citation>
    <scope>NUCLEOTIDE SEQUENCE [LARGE SCALE GENOMIC DNA]</scope>
    <source>
        <strain evidence="3">LZ_2023a</strain>
        <tissue evidence="3">Muscle</tissue>
    </source>
</reference>
<feature type="compositionally biased region" description="Pro residues" evidence="1">
    <location>
        <begin position="399"/>
        <end position="409"/>
    </location>
</feature>
<keyword evidence="2" id="KW-1133">Transmembrane helix</keyword>
<evidence type="ECO:0000313" key="3">
    <source>
        <dbReference type="EMBL" id="KAK8404547.1"/>
    </source>
</evidence>
<gene>
    <name evidence="3" type="ORF">O3P69_007657</name>
</gene>
<organism evidence="3 4">
    <name type="scientific">Scylla paramamosain</name>
    <name type="common">Mud crab</name>
    <dbReference type="NCBI Taxonomy" id="85552"/>
    <lineage>
        <taxon>Eukaryota</taxon>
        <taxon>Metazoa</taxon>
        <taxon>Ecdysozoa</taxon>
        <taxon>Arthropoda</taxon>
        <taxon>Crustacea</taxon>
        <taxon>Multicrustacea</taxon>
        <taxon>Malacostraca</taxon>
        <taxon>Eumalacostraca</taxon>
        <taxon>Eucarida</taxon>
        <taxon>Decapoda</taxon>
        <taxon>Pleocyemata</taxon>
        <taxon>Brachyura</taxon>
        <taxon>Eubrachyura</taxon>
        <taxon>Portunoidea</taxon>
        <taxon>Portunidae</taxon>
        <taxon>Portuninae</taxon>
        <taxon>Scylla</taxon>
    </lineage>
</organism>
<dbReference type="EMBL" id="JARAKH010000004">
    <property type="protein sequence ID" value="KAK8404547.1"/>
    <property type="molecule type" value="Genomic_DNA"/>
</dbReference>
<dbReference type="Proteomes" id="UP001487740">
    <property type="component" value="Unassembled WGS sequence"/>
</dbReference>
<keyword evidence="2" id="KW-0812">Transmembrane</keyword>